<dbReference type="EMBL" id="CAKLBY020000016">
    <property type="protein sequence ID" value="CAK7898301.1"/>
    <property type="molecule type" value="Genomic_DNA"/>
</dbReference>
<evidence type="ECO:0000313" key="3">
    <source>
        <dbReference type="EMBL" id="CAK7898268.1"/>
    </source>
</evidence>
<evidence type="ECO:0008006" key="10">
    <source>
        <dbReference type="Google" id="ProtNLM"/>
    </source>
</evidence>
<dbReference type="EMBL" id="CAKLBY020000016">
    <property type="protein sequence ID" value="CAK7898293.1"/>
    <property type="molecule type" value="Genomic_DNA"/>
</dbReference>
<comment type="caution">
    <text evidence="1">The sequence shown here is derived from an EMBL/GenBank/DDBJ whole genome shotgun (WGS) entry which is preliminary data.</text>
</comment>
<dbReference type="EMBL" id="CAKLBY020000016">
    <property type="protein sequence ID" value="CAK7898268.1"/>
    <property type="molecule type" value="Genomic_DNA"/>
</dbReference>
<evidence type="ECO:0000313" key="9">
    <source>
        <dbReference type="Proteomes" id="UP001162060"/>
    </source>
</evidence>
<dbReference type="EMBL" id="CAKLBY020000016">
    <property type="protein sequence ID" value="CAK7898253.1"/>
    <property type="molecule type" value="Genomic_DNA"/>
</dbReference>
<evidence type="ECO:0000313" key="2">
    <source>
        <dbReference type="EMBL" id="CAK7898262.1"/>
    </source>
</evidence>
<evidence type="ECO:0000313" key="5">
    <source>
        <dbReference type="EMBL" id="CAK7898286.1"/>
    </source>
</evidence>
<sequence>MKQVADSDSQKDSDVDCMFLASVITATGIAE</sequence>
<proteinExistence type="predicted"/>
<evidence type="ECO:0000313" key="1">
    <source>
        <dbReference type="EMBL" id="CAK7898253.1"/>
    </source>
</evidence>
<accession>A0AAV1T335</accession>
<protein>
    <recommendedName>
        <fullName evidence="10">Pheromone</fullName>
    </recommendedName>
</protein>
<dbReference type="AlphaFoldDB" id="A0AAV1T335"/>
<evidence type="ECO:0000313" key="6">
    <source>
        <dbReference type="EMBL" id="CAK7898293.1"/>
    </source>
</evidence>
<dbReference type="Proteomes" id="UP001162060">
    <property type="component" value="Unassembled WGS sequence"/>
</dbReference>
<evidence type="ECO:0000313" key="8">
    <source>
        <dbReference type="EMBL" id="CAK7898310.1"/>
    </source>
</evidence>
<reference evidence="1" key="1">
    <citation type="submission" date="2024-01" db="EMBL/GenBank/DDBJ databases">
        <authorList>
            <person name="Webb A."/>
        </authorList>
    </citation>
    <scope>NUCLEOTIDE SEQUENCE</scope>
    <source>
        <strain evidence="1">Pm1</strain>
    </source>
</reference>
<evidence type="ECO:0000313" key="4">
    <source>
        <dbReference type="EMBL" id="CAK7898274.1"/>
    </source>
</evidence>
<name>A0AAV1T335_9STRA</name>
<gene>
    <name evidence="1" type="ORF">PM001_LOCUS1598</name>
    <name evidence="2" type="ORF">PM001_LOCUS1601</name>
    <name evidence="3" type="ORF">PM001_LOCUS1603</name>
    <name evidence="4" type="ORF">PM001_LOCUS1605</name>
    <name evidence="5" type="ORF">PM001_LOCUS1609</name>
    <name evidence="6" type="ORF">PM001_LOCUS1611</name>
    <name evidence="7" type="ORF">PM001_LOCUS1613</name>
    <name evidence="8" type="ORF">PM001_LOCUS1615</name>
</gene>
<evidence type="ECO:0000313" key="7">
    <source>
        <dbReference type="EMBL" id="CAK7898301.1"/>
    </source>
</evidence>
<dbReference type="EMBL" id="CAKLBY020000016">
    <property type="protein sequence ID" value="CAK7898310.1"/>
    <property type="molecule type" value="Genomic_DNA"/>
</dbReference>
<dbReference type="EMBL" id="CAKLBY020000016">
    <property type="protein sequence ID" value="CAK7898286.1"/>
    <property type="molecule type" value="Genomic_DNA"/>
</dbReference>
<dbReference type="EMBL" id="CAKLBY020000016">
    <property type="protein sequence ID" value="CAK7898274.1"/>
    <property type="molecule type" value="Genomic_DNA"/>
</dbReference>
<dbReference type="EMBL" id="CAKLBY020000016">
    <property type="protein sequence ID" value="CAK7898262.1"/>
    <property type="molecule type" value="Genomic_DNA"/>
</dbReference>
<organism evidence="1 9">
    <name type="scientific">Peronospora matthiolae</name>
    <dbReference type="NCBI Taxonomy" id="2874970"/>
    <lineage>
        <taxon>Eukaryota</taxon>
        <taxon>Sar</taxon>
        <taxon>Stramenopiles</taxon>
        <taxon>Oomycota</taxon>
        <taxon>Peronosporomycetes</taxon>
        <taxon>Peronosporales</taxon>
        <taxon>Peronosporaceae</taxon>
        <taxon>Peronospora</taxon>
    </lineage>
</organism>